<accession>L9L607</accession>
<dbReference type="Proteomes" id="UP000011518">
    <property type="component" value="Unassembled WGS sequence"/>
</dbReference>
<proteinExistence type="predicted"/>
<protein>
    <submittedName>
        <fullName evidence="1">Uncharacterized protein</fullName>
    </submittedName>
</protein>
<organism evidence="1 2">
    <name type="scientific">Tupaia chinensis</name>
    <name type="common">Chinese tree shrew</name>
    <name type="synonym">Tupaia belangeri chinensis</name>
    <dbReference type="NCBI Taxonomy" id="246437"/>
    <lineage>
        <taxon>Eukaryota</taxon>
        <taxon>Metazoa</taxon>
        <taxon>Chordata</taxon>
        <taxon>Craniata</taxon>
        <taxon>Vertebrata</taxon>
        <taxon>Euteleostomi</taxon>
        <taxon>Mammalia</taxon>
        <taxon>Eutheria</taxon>
        <taxon>Euarchontoglires</taxon>
        <taxon>Scandentia</taxon>
        <taxon>Tupaiidae</taxon>
        <taxon>Tupaia</taxon>
    </lineage>
</organism>
<sequence>MEQDGLHVRALSSHTGLRQRHPRYICLLALPCSHLPGYQVHLPAGFALLPPAWLPETFVTELFKCGGGDRGSELGNLISVQLIEVAGGTVMTQQHRSSAWEQREHEHLNVNNTT</sequence>
<evidence type="ECO:0000313" key="2">
    <source>
        <dbReference type="Proteomes" id="UP000011518"/>
    </source>
</evidence>
<dbReference type="EMBL" id="KB320497">
    <property type="protein sequence ID" value="ELW70413.1"/>
    <property type="molecule type" value="Genomic_DNA"/>
</dbReference>
<evidence type="ECO:0000313" key="1">
    <source>
        <dbReference type="EMBL" id="ELW70413.1"/>
    </source>
</evidence>
<dbReference type="AlphaFoldDB" id="L9L607"/>
<gene>
    <name evidence="1" type="ORF">TREES_T100002585</name>
</gene>
<reference evidence="2" key="2">
    <citation type="journal article" date="2013" name="Nat. Commun.">
        <title>Genome of the Chinese tree shrew.</title>
        <authorList>
            <person name="Fan Y."/>
            <person name="Huang Z.Y."/>
            <person name="Cao C.C."/>
            <person name="Chen C.S."/>
            <person name="Chen Y.X."/>
            <person name="Fan D.D."/>
            <person name="He J."/>
            <person name="Hou H.L."/>
            <person name="Hu L."/>
            <person name="Hu X.T."/>
            <person name="Jiang X.T."/>
            <person name="Lai R."/>
            <person name="Lang Y.S."/>
            <person name="Liang B."/>
            <person name="Liao S.G."/>
            <person name="Mu D."/>
            <person name="Ma Y.Y."/>
            <person name="Niu Y.Y."/>
            <person name="Sun X.Q."/>
            <person name="Xia J.Q."/>
            <person name="Xiao J."/>
            <person name="Xiong Z.Q."/>
            <person name="Xu L."/>
            <person name="Yang L."/>
            <person name="Zhang Y."/>
            <person name="Zhao W."/>
            <person name="Zhao X.D."/>
            <person name="Zheng Y.T."/>
            <person name="Zhou J.M."/>
            <person name="Zhu Y.B."/>
            <person name="Zhang G.J."/>
            <person name="Wang J."/>
            <person name="Yao Y.G."/>
        </authorList>
    </citation>
    <scope>NUCLEOTIDE SEQUENCE [LARGE SCALE GENOMIC DNA]</scope>
</reference>
<keyword evidence="2" id="KW-1185">Reference proteome</keyword>
<name>L9L607_TUPCH</name>
<dbReference type="InParanoid" id="L9L607"/>
<reference evidence="2" key="1">
    <citation type="submission" date="2012-07" db="EMBL/GenBank/DDBJ databases">
        <title>Genome of the Chinese tree shrew, a rising model animal genetically related to primates.</title>
        <authorList>
            <person name="Zhang G."/>
            <person name="Fan Y."/>
            <person name="Yao Y."/>
            <person name="Huang Z."/>
        </authorList>
    </citation>
    <scope>NUCLEOTIDE SEQUENCE [LARGE SCALE GENOMIC DNA]</scope>
</reference>